<sequence>MPRRGYHVYLDEKLPDKQAGSQFPSGYNNGRGLSYLHSDDPTYLQREDLGCGHLDWPLHSQFPYCFCDGLNSDHNGYISRAGFPPWGTSSTWRRNSRKCKRVLAFPGGYSKDSTAVLATSPMTERTSYGMGWCMSE</sequence>
<name>A0A4Y2B172_ARAVE</name>
<comment type="caution">
    <text evidence="1">The sequence shown here is derived from an EMBL/GenBank/DDBJ whole genome shotgun (WGS) entry which is preliminary data.</text>
</comment>
<accession>A0A4Y2B172</accession>
<gene>
    <name evidence="1" type="ORF">AVEN_221314_1</name>
</gene>
<evidence type="ECO:0000313" key="2">
    <source>
        <dbReference type="Proteomes" id="UP000499080"/>
    </source>
</evidence>
<evidence type="ECO:0000313" key="1">
    <source>
        <dbReference type="EMBL" id="GBL85085.1"/>
    </source>
</evidence>
<keyword evidence="2" id="KW-1185">Reference proteome</keyword>
<dbReference type="EMBL" id="BGPR01000041">
    <property type="protein sequence ID" value="GBL85085.1"/>
    <property type="molecule type" value="Genomic_DNA"/>
</dbReference>
<protein>
    <submittedName>
        <fullName evidence="1">Uncharacterized protein</fullName>
    </submittedName>
</protein>
<dbReference type="AlphaFoldDB" id="A0A4Y2B172"/>
<dbReference type="Proteomes" id="UP000499080">
    <property type="component" value="Unassembled WGS sequence"/>
</dbReference>
<organism evidence="1 2">
    <name type="scientific">Araneus ventricosus</name>
    <name type="common">Orbweaver spider</name>
    <name type="synonym">Epeira ventricosa</name>
    <dbReference type="NCBI Taxonomy" id="182803"/>
    <lineage>
        <taxon>Eukaryota</taxon>
        <taxon>Metazoa</taxon>
        <taxon>Ecdysozoa</taxon>
        <taxon>Arthropoda</taxon>
        <taxon>Chelicerata</taxon>
        <taxon>Arachnida</taxon>
        <taxon>Araneae</taxon>
        <taxon>Araneomorphae</taxon>
        <taxon>Entelegynae</taxon>
        <taxon>Araneoidea</taxon>
        <taxon>Araneidae</taxon>
        <taxon>Araneus</taxon>
    </lineage>
</organism>
<reference evidence="1 2" key="1">
    <citation type="journal article" date="2019" name="Sci. Rep.">
        <title>Orb-weaving spider Araneus ventricosus genome elucidates the spidroin gene catalogue.</title>
        <authorList>
            <person name="Kono N."/>
            <person name="Nakamura H."/>
            <person name="Ohtoshi R."/>
            <person name="Moran D.A.P."/>
            <person name="Shinohara A."/>
            <person name="Yoshida Y."/>
            <person name="Fujiwara M."/>
            <person name="Mori M."/>
            <person name="Tomita M."/>
            <person name="Arakawa K."/>
        </authorList>
    </citation>
    <scope>NUCLEOTIDE SEQUENCE [LARGE SCALE GENOMIC DNA]</scope>
</reference>
<proteinExistence type="predicted"/>